<accession>A0A9X1D526</accession>
<gene>
    <name evidence="3" type="ORF">J1C56_06345</name>
</gene>
<name>A0A9X1D526_9HYPH</name>
<evidence type="ECO:0000313" key="3">
    <source>
        <dbReference type="EMBL" id="MBT1155208.1"/>
    </source>
</evidence>
<dbReference type="RefSeq" id="WP_214387112.1">
    <property type="nucleotide sequence ID" value="NZ_JAFLWW010000002.1"/>
</dbReference>
<feature type="transmembrane region" description="Helical" evidence="1">
    <location>
        <begin position="85"/>
        <end position="105"/>
    </location>
</feature>
<keyword evidence="2" id="KW-0732">Signal</keyword>
<keyword evidence="4" id="KW-1185">Reference proteome</keyword>
<evidence type="ECO:0000256" key="2">
    <source>
        <dbReference type="SAM" id="SignalP"/>
    </source>
</evidence>
<evidence type="ECO:0008006" key="5">
    <source>
        <dbReference type="Google" id="ProtNLM"/>
    </source>
</evidence>
<reference evidence="3" key="2">
    <citation type="submission" date="2021-03" db="EMBL/GenBank/DDBJ databases">
        <authorList>
            <person name="Artuso I."/>
            <person name="Turrini P."/>
            <person name="Pirolo M."/>
            <person name="Lugli G.A."/>
            <person name="Ventura M."/>
            <person name="Visca P."/>
        </authorList>
    </citation>
    <scope>NUCLEOTIDE SEQUENCE</scope>
    <source>
        <strain evidence="3">LMG 26462</strain>
    </source>
</reference>
<sequence>MMFLAKTLACAVAASLLASLPVNAGSPSFTSGAQVQLVGDYYYDDDDDDIDCSWPRDRYERRQCDRWHDRNDRHERRKRDKDVEAAIGLGILGLAVGAIVAGSVAEQNAKERQRNQWGGPCHRRYGYDRRSNTFIGEGGRRVYCR</sequence>
<organism evidence="3 4">
    <name type="scientific">Aminobacter anthyllidis</name>
    <dbReference type="NCBI Taxonomy" id="1035067"/>
    <lineage>
        <taxon>Bacteria</taxon>
        <taxon>Pseudomonadati</taxon>
        <taxon>Pseudomonadota</taxon>
        <taxon>Alphaproteobacteria</taxon>
        <taxon>Hyphomicrobiales</taxon>
        <taxon>Phyllobacteriaceae</taxon>
        <taxon>Aminobacter</taxon>
    </lineage>
</organism>
<keyword evidence="1" id="KW-0472">Membrane</keyword>
<feature type="chain" id="PRO_5040946106" description="Lectin-like protein BA14k" evidence="2">
    <location>
        <begin position="25"/>
        <end position="145"/>
    </location>
</feature>
<dbReference type="EMBL" id="JAFLWW010000002">
    <property type="protein sequence ID" value="MBT1155208.1"/>
    <property type="molecule type" value="Genomic_DNA"/>
</dbReference>
<reference evidence="3" key="1">
    <citation type="journal article" date="2021" name="Microorganisms">
        <title>Phylogenomic Reconstruction and Metabolic Potential of the Genus Aminobacter.</title>
        <authorList>
            <person name="Artuso I."/>
            <person name="Turrini P."/>
            <person name="Pirolo M."/>
            <person name="Lugli G.A."/>
            <person name="Ventura M."/>
            <person name="Visca P."/>
        </authorList>
    </citation>
    <scope>NUCLEOTIDE SEQUENCE</scope>
    <source>
        <strain evidence="3">LMG 26462</strain>
    </source>
</reference>
<keyword evidence="1" id="KW-0812">Transmembrane</keyword>
<evidence type="ECO:0000256" key="1">
    <source>
        <dbReference type="SAM" id="Phobius"/>
    </source>
</evidence>
<feature type="signal peptide" evidence="2">
    <location>
        <begin position="1"/>
        <end position="24"/>
    </location>
</feature>
<keyword evidence="1" id="KW-1133">Transmembrane helix</keyword>
<comment type="caution">
    <text evidence="3">The sequence shown here is derived from an EMBL/GenBank/DDBJ whole genome shotgun (WGS) entry which is preliminary data.</text>
</comment>
<dbReference type="Proteomes" id="UP001138921">
    <property type="component" value="Unassembled WGS sequence"/>
</dbReference>
<dbReference type="AlphaFoldDB" id="A0A9X1D526"/>
<proteinExistence type="predicted"/>
<evidence type="ECO:0000313" key="4">
    <source>
        <dbReference type="Proteomes" id="UP001138921"/>
    </source>
</evidence>
<protein>
    <recommendedName>
        <fullName evidence="5">Lectin-like protein BA14k</fullName>
    </recommendedName>
</protein>